<dbReference type="EMBL" id="JANBPG010001673">
    <property type="protein sequence ID" value="KAJ1888796.1"/>
    <property type="molecule type" value="Genomic_DNA"/>
</dbReference>
<organism evidence="1 2">
    <name type="scientific">Kickxella alabastrina</name>
    <dbReference type="NCBI Taxonomy" id="61397"/>
    <lineage>
        <taxon>Eukaryota</taxon>
        <taxon>Fungi</taxon>
        <taxon>Fungi incertae sedis</taxon>
        <taxon>Zoopagomycota</taxon>
        <taxon>Kickxellomycotina</taxon>
        <taxon>Kickxellomycetes</taxon>
        <taxon>Kickxellales</taxon>
        <taxon>Kickxellaceae</taxon>
        <taxon>Kickxella</taxon>
    </lineage>
</organism>
<accession>A0ACC1I6S5</accession>
<comment type="caution">
    <text evidence="1">The sequence shown here is derived from an EMBL/GenBank/DDBJ whole genome shotgun (WGS) entry which is preliminary data.</text>
</comment>
<proteinExistence type="predicted"/>
<keyword evidence="2" id="KW-1185">Reference proteome</keyword>
<gene>
    <name evidence="1" type="ORF">LPJ66_008388</name>
</gene>
<reference evidence="1" key="1">
    <citation type="submission" date="2022-07" db="EMBL/GenBank/DDBJ databases">
        <title>Phylogenomic reconstructions and comparative analyses of Kickxellomycotina fungi.</title>
        <authorList>
            <person name="Reynolds N.K."/>
            <person name="Stajich J.E."/>
            <person name="Barry K."/>
            <person name="Grigoriev I.V."/>
            <person name="Crous P."/>
            <person name="Smith M.E."/>
        </authorList>
    </citation>
    <scope>NUCLEOTIDE SEQUENCE</scope>
    <source>
        <strain evidence="1">Benny 63K</strain>
    </source>
</reference>
<protein>
    <submittedName>
        <fullName evidence="1">Uncharacterized protein</fullName>
    </submittedName>
</protein>
<sequence>MPAFNNTVQEKIILAPYEYLAKIPGKEVRTVIINAFNSWLHIDPSLLLEISSVIRKLHASSLLLDDIEDSSELRRGVPAAHTIYGIPMTLNAANYVYCISTRDVLQMKRPKIMEIFTEELMNLHRGQGLDLFRRDTLSCPTEEKYLEMVLNKTGGLFRLAVKMLQECSEVNVDFTDLIDMMGAFFQIRDDYMNLLSTEYSNSKGFCEDLTEGKFSFLIVHAITKGEDGPQLMSILRQNTDDENDKLHAVSLIAKAGSFEYTRKYLIALENKIGEKIAGHGGNAVLEDLMTKLSIKDI</sequence>
<evidence type="ECO:0000313" key="1">
    <source>
        <dbReference type="EMBL" id="KAJ1888796.1"/>
    </source>
</evidence>
<name>A0ACC1I6S5_9FUNG</name>
<dbReference type="Proteomes" id="UP001150581">
    <property type="component" value="Unassembled WGS sequence"/>
</dbReference>
<evidence type="ECO:0000313" key="2">
    <source>
        <dbReference type="Proteomes" id="UP001150581"/>
    </source>
</evidence>